<feature type="domain" description="Reverse transcriptase RNase H-like" evidence="8">
    <location>
        <begin position="1"/>
        <end position="51"/>
    </location>
</feature>
<keyword evidence="5" id="KW-0378">Hydrolase</keyword>
<dbReference type="Pfam" id="PF17917">
    <property type="entry name" value="RT_RNaseH"/>
    <property type="match status" value="1"/>
</dbReference>
<feature type="region of interest" description="Disordered" evidence="7">
    <location>
        <begin position="343"/>
        <end position="362"/>
    </location>
</feature>
<dbReference type="InterPro" id="IPR036397">
    <property type="entry name" value="RNaseH_sf"/>
</dbReference>
<dbReference type="Proteomes" id="UP000321947">
    <property type="component" value="Unassembled WGS sequence"/>
</dbReference>
<dbReference type="Proteomes" id="UP000321393">
    <property type="component" value="Unassembled WGS sequence"/>
</dbReference>
<dbReference type="EMBL" id="SSTD01010190">
    <property type="protein sequence ID" value="TYK12228.1"/>
    <property type="molecule type" value="Genomic_DNA"/>
</dbReference>
<keyword evidence="1" id="KW-0808">Transferase</keyword>
<keyword evidence="2" id="KW-0548">Nucleotidyltransferase</keyword>
<evidence type="ECO:0000313" key="11">
    <source>
        <dbReference type="Proteomes" id="UP000321393"/>
    </source>
</evidence>
<dbReference type="InterPro" id="IPR043502">
    <property type="entry name" value="DNA/RNA_pol_sf"/>
</dbReference>
<accession>A0A5A7U9B2</accession>
<dbReference type="InterPro" id="IPR041373">
    <property type="entry name" value="RT_RNaseH"/>
</dbReference>
<dbReference type="PANTHER" id="PTHR34072">
    <property type="entry name" value="ENZYMATIC POLYPROTEIN-RELATED"/>
    <property type="match status" value="1"/>
</dbReference>
<gene>
    <name evidence="10" type="ORF">E5676_scaffold769G00320</name>
    <name evidence="9" type="ORF">E6C27_scaffold60G003910</name>
</gene>
<dbReference type="GO" id="GO:0003676">
    <property type="term" value="F:nucleic acid binding"/>
    <property type="evidence" value="ECO:0007669"/>
    <property type="project" value="InterPro"/>
</dbReference>
<reference evidence="11 12" key="1">
    <citation type="submission" date="2019-08" db="EMBL/GenBank/DDBJ databases">
        <title>Draft genome sequences of two oriental melons (Cucumis melo L. var makuwa).</title>
        <authorList>
            <person name="Kwon S.-Y."/>
        </authorList>
    </citation>
    <scope>NUCLEOTIDE SEQUENCE [LARGE SCALE GENOMIC DNA]</scope>
    <source>
        <strain evidence="12">cv. Chang Bougi</strain>
        <strain evidence="11">cv. SW 3</strain>
        <tissue evidence="9">Leaf</tissue>
    </source>
</reference>
<evidence type="ECO:0000256" key="1">
    <source>
        <dbReference type="ARBA" id="ARBA00022679"/>
    </source>
</evidence>
<evidence type="ECO:0000313" key="12">
    <source>
        <dbReference type="Proteomes" id="UP000321947"/>
    </source>
</evidence>
<dbReference type="InterPro" id="IPR012337">
    <property type="entry name" value="RNaseH-like_sf"/>
</dbReference>
<keyword evidence="4" id="KW-0255">Endonuclease</keyword>
<sequence>MAIVLAAEKWRHYLLGYRLVVYIDQKDLRHILEQRELILGVQKWLMKLMGFDFEIFYRAGLENKAADALSCIPMEAQLNVIAVPSILDITVIEKEVQEDTKLRAIFDRLLVDPDCIPRYTIRQGLSVITGRTTTFPPYSQPWEDISMDFVERLPRSAPRGFDTILVVVDRLRKYAHFITLGHPFSAKTVAMVFIKEKISTTFVIEIKFQRYWLLHQIDIQALSDLGPMANRRDRAPAAEEQQEAGETPVLSPRTLTRRLLSVENSLGGIRETLDAVVRRLDAMNHPQQRPEEEQPNPYQWGARRRRGAELQGGCRIQENHQERRINQFRTGNRCEEQWLENQNHNQDWSSSSEEVESDATMNNSGHRFAPYRKRRAEAYEYIMKIDLPIYDVEHKKVHLVALKLKGGASTWCGQAGHLSNSCPQRETVAFVDDEEELIQDSNEEDEQDAELIEADKGDNLSCVLQKNFDNSKRRTSTTEA</sequence>
<protein>
    <submittedName>
        <fullName evidence="9">Ty3-gypsy retrotransposon protein</fullName>
    </submittedName>
</protein>
<evidence type="ECO:0000256" key="5">
    <source>
        <dbReference type="ARBA" id="ARBA00022801"/>
    </source>
</evidence>
<dbReference type="GO" id="GO:0003964">
    <property type="term" value="F:RNA-directed DNA polymerase activity"/>
    <property type="evidence" value="ECO:0007669"/>
    <property type="project" value="UniProtKB-KW"/>
</dbReference>
<comment type="caution">
    <text evidence="9">The sequence shown here is derived from an EMBL/GenBank/DDBJ whole genome shotgun (WGS) entry which is preliminary data.</text>
</comment>
<dbReference type="EMBL" id="SSTE01011134">
    <property type="protein sequence ID" value="KAA0051934.1"/>
    <property type="molecule type" value="Genomic_DNA"/>
</dbReference>
<dbReference type="PANTHER" id="PTHR34072:SF52">
    <property type="entry name" value="RIBONUCLEASE H"/>
    <property type="match status" value="1"/>
</dbReference>
<dbReference type="AlphaFoldDB" id="A0A5A7U9B2"/>
<dbReference type="GO" id="GO:0004519">
    <property type="term" value="F:endonuclease activity"/>
    <property type="evidence" value="ECO:0007669"/>
    <property type="project" value="UniProtKB-KW"/>
</dbReference>
<dbReference type="GO" id="GO:0016787">
    <property type="term" value="F:hydrolase activity"/>
    <property type="evidence" value="ECO:0007669"/>
    <property type="project" value="UniProtKB-KW"/>
</dbReference>
<evidence type="ECO:0000259" key="8">
    <source>
        <dbReference type="Pfam" id="PF17917"/>
    </source>
</evidence>
<name>A0A5A7U9B2_CUCMM</name>
<organism evidence="9 11">
    <name type="scientific">Cucumis melo var. makuwa</name>
    <name type="common">Oriental melon</name>
    <dbReference type="NCBI Taxonomy" id="1194695"/>
    <lineage>
        <taxon>Eukaryota</taxon>
        <taxon>Viridiplantae</taxon>
        <taxon>Streptophyta</taxon>
        <taxon>Embryophyta</taxon>
        <taxon>Tracheophyta</taxon>
        <taxon>Spermatophyta</taxon>
        <taxon>Magnoliopsida</taxon>
        <taxon>eudicotyledons</taxon>
        <taxon>Gunneridae</taxon>
        <taxon>Pentapetalae</taxon>
        <taxon>rosids</taxon>
        <taxon>fabids</taxon>
        <taxon>Cucurbitales</taxon>
        <taxon>Cucurbitaceae</taxon>
        <taxon>Benincaseae</taxon>
        <taxon>Cucumis</taxon>
    </lineage>
</organism>
<dbReference type="Gene3D" id="3.30.420.10">
    <property type="entry name" value="Ribonuclease H-like superfamily/Ribonuclease H"/>
    <property type="match status" value="1"/>
</dbReference>
<evidence type="ECO:0000313" key="9">
    <source>
        <dbReference type="EMBL" id="KAA0051934.1"/>
    </source>
</evidence>
<evidence type="ECO:0000256" key="7">
    <source>
        <dbReference type="SAM" id="MobiDB-lite"/>
    </source>
</evidence>
<evidence type="ECO:0000256" key="2">
    <source>
        <dbReference type="ARBA" id="ARBA00022695"/>
    </source>
</evidence>
<feature type="region of interest" description="Disordered" evidence="7">
    <location>
        <begin position="231"/>
        <end position="250"/>
    </location>
</feature>
<keyword evidence="6" id="KW-0695">RNA-directed DNA polymerase</keyword>
<evidence type="ECO:0000256" key="4">
    <source>
        <dbReference type="ARBA" id="ARBA00022759"/>
    </source>
</evidence>
<evidence type="ECO:0000256" key="6">
    <source>
        <dbReference type="ARBA" id="ARBA00022918"/>
    </source>
</evidence>
<evidence type="ECO:0000256" key="3">
    <source>
        <dbReference type="ARBA" id="ARBA00022722"/>
    </source>
</evidence>
<dbReference type="SUPFAM" id="SSF56672">
    <property type="entry name" value="DNA/RNA polymerases"/>
    <property type="match status" value="1"/>
</dbReference>
<keyword evidence="3" id="KW-0540">Nuclease</keyword>
<evidence type="ECO:0000313" key="10">
    <source>
        <dbReference type="EMBL" id="TYK12228.1"/>
    </source>
</evidence>
<dbReference type="SUPFAM" id="SSF53098">
    <property type="entry name" value="Ribonuclease H-like"/>
    <property type="match status" value="1"/>
</dbReference>
<proteinExistence type="predicted"/>